<feature type="region of interest" description="Disordered" evidence="1">
    <location>
        <begin position="383"/>
        <end position="402"/>
    </location>
</feature>
<dbReference type="GO" id="GO:0003824">
    <property type="term" value="F:catalytic activity"/>
    <property type="evidence" value="ECO:0007669"/>
    <property type="project" value="UniProtKB-ARBA"/>
</dbReference>
<dbReference type="InterPro" id="IPR029045">
    <property type="entry name" value="ClpP/crotonase-like_dom_sf"/>
</dbReference>
<evidence type="ECO:0000256" key="1">
    <source>
        <dbReference type="SAM" id="MobiDB-lite"/>
    </source>
</evidence>
<keyword evidence="3" id="KW-1185">Reference proteome</keyword>
<evidence type="ECO:0000313" key="3">
    <source>
        <dbReference type="Proteomes" id="UP001620626"/>
    </source>
</evidence>
<dbReference type="PANTHER" id="PTHR11941:SF54">
    <property type="entry name" value="ENOYL-COA HYDRATASE, MITOCHONDRIAL"/>
    <property type="match status" value="1"/>
</dbReference>
<organism evidence="2 3">
    <name type="scientific">Heterodera trifolii</name>
    <dbReference type="NCBI Taxonomy" id="157864"/>
    <lineage>
        <taxon>Eukaryota</taxon>
        <taxon>Metazoa</taxon>
        <taxon>Ecdysozoa</taxon>
        <taxon>Nematoda</taxon>
        <taxon>Chromadorea</taxon>
        <taxon>Rhabditida</taxon>
        <taxon>Tylenchina</taxon>
        <taxon>Tylenchomorpha</taxon>
        <taxon>Tylenchoidea</taxon>
        <taxon>Heteroderidae</taxon>
        <taxon>Heteroderinae</taxon>
        <taxon>Heterodera</taxon>
    </lineage>
</organism>
<dbReference type="Pfam" id="PF00378">
    <property type="entry name" value="ECH_1"/>
    <property type="match status" value="1"/>
</dbReference>
<sequence length="520" mass="58365">MIVLDKITAESDDHQQQIWDVLAREIWPIFSATIRHIVFKEGNHLDNLRSRTSPTILTDLIQLNSICSYGLFPDVIADDGEPNANYAWQALAKLLHTPIIDDGRNRQILYKWLHTPTKNGQPKRLVCYGSLGYDPLGPPILEWVNNFKEVVRYIFLIVYDQLRMIKVERVGADDVVALITLNRPKALNADDGVHAIVLTGSEKAFAAGADINEMVPKKFAEFSVAVFWRIGLKLRLYESRQLRRLTDTPSGVDAFIQLAMMCDIIYAGEKAMFGQPEIKIGTIPGACGTHRLARIVGKSLAMKMCLTGEPINASKALQSGLFAEVFPPDQLVSEAIKLGETGGGVKYCQKDDSMEKTTEFSFSVTRCETTYFTIKCTTTFKEGKEQHSGDDEGEEADEHRTKKRGIISLEDGIIVDAEPLAKREKKQLVTPVNALEKGWDGELEKEGNLVRNSVLSEALWKSNAKWKEYIDTWLITVKNLKEVMHGKSFGEPSFKFNPLQGTGNNEASHCFECLPQQRRI</sequence>
<dbReference type="AlphaFoldDB" id="A0ABD2KWE2"/>
<dbReference type="SUPFAM" id="SSF52096">
    <property type="entry name" value="ClpP/crotonase"/>
    <property type="match status" value="1"/>
</dbReference>
<protein>
    <submittedName>
        <fullName evidence="2">Uncharacterized protein</fullName>
    </submittedName>
</protein>
<dbReference type="Gene3D" id="3.90.226.10">
    <property type="entry name" value="2-enoyl-CoA Hydratase, Chain A, domain 1"/>
    <property type="match status" value="2"/>
</dbReference>
<dbReference type="EMBL" id="JBICBT010000624">
    <property type="protein sequence ID" value="KAL3107266.1"/>
    <property type="molecule type" value="Genomic_DNA"/>
</dbReference>
<dbReference type="PANTHER" id="PTHR11941">
    <property type="entry name" value="ENOYL-COA HYDRATASE-RELATED"/>
    <property type="match status" value="1"/>
</dbReference>
<reference evidence="2 3" key="1">
    <citation type="submission" date="2024-10" db="EMBL/GenBank/DDBJ databases">
        <authorList>
            <person name="Kim D."/>
        </authorList>
    </citation>
    <scope>NUCLEOTIDE SEQUENCE [LARGE SCALE GENOMIC DNA]</scope>
    <source>
        <strain evidence="2">BH-2024</strain>
    </source>
</reference>
<accession>A0ABD2KWE2</accession>
<evidence type="ECO:0000313" key="2">
    <source>
        <dbReference type="EMBL" id="KAL3107266.1"/>
    </source>
</evidence>
<name>A0ABD2KWE2_9BILA</name>
<dbReference type="Proteomes" id="UP001620626">
    <property type="component" value="Unassembled WGS sequence"/>
</dbReference>
<dbReference type="CDD" id="cd06558">
    <property type="entry name" value="crotonase-like"/>
    <property type="match status" value="1"/>
</dbReference>
<proteinExistence type="predicted"/>
<comment type="caution">
    <text evidence="2">The sequence shown here is derived from an EMBL/GenBank/DDBJ whole genome shotgun (WGS) entry which is preliminary data.</text>
</comment>
<dbReference type="InterPro" id="IPR001753">
    <property type="entry name" value="Enoyl-CoA_hydra/iso"/>
</dbReference>
<gene>
    <name evidence="2" type="ORF">niasHT_018442</name>
</gene>